<dbReference type="AlphaFoldDB" id="A0A1I4ZZI6"/>
<evidence type="ECO:0000256" key="1">
    <source>
        <dbReference type="SAM" id="Phobius"/>
    </source>
</evidence>
<feature type="transmembrane region" description="Helical" evidence="1">
    <location>
        <begin position="7"/>
        <end position="25"/>
    </location>
</feature>
<keyword evidence="1" id="KW-1133">Transmembrane helix</keyword>
<sequence>MKKFLRIFGITMAVLVLSIVLLYIFNYEYILKAARITYLNGHTSAYISDYHEFDNRIIEAGDNGQEWPKHSDYNSEEATEALEKINKELKTVSFLVIKNDSLWFEKYYREYTPPIRSNSFSMAKSIVVAMLGKAIMQGHIESLEQPVADFFPQFDKGLKVGDLASMASGLNWDENYYNPFGMTARAYYDNNLRKQILKLEVTETPGEEFKYLSGNTQLLAMVLEKATGENISEYLSENFWKPMGMQNNAFWQLDSEEYGMEKAFCCIASNARNFARFGKLFKDKGTWNGQPLLDSGYIERMTQARFKESPEYGYGLWLTDYMDKEIFYMRGVHGQYVIVIPEDDLVIVRLGEKFIKKDDEKHYPDFFRYIDETYKMLKDAS</sequence>
<accession>A0A1I4ZZI6</accession>
<dbReference type="Proteomes" id="UP000199153">
    <property type="component" value="Unassembled WGS sequence"/>
</dbReference>
<organism evidence="3 4">
    <name type="scientific">Salegentibacter flavus</name>
    <dbReference type="NCBI Taxonomy" id="287099"/>
    <lineage>
        <taxon>Bacteria</taxon>
        <taxon>Pseudomonadati</taxon>
        <taxon>Bacteroidota</taxon>
        <taxon>Flavobacteriia</taxon>
        <taxon>Flavobacteriales</taxon>
        <taxon>Flavobacteriaceae</taxon>
        <taxon>Salegentibacter</taxon>
    </lineage>
</organism>
<dbReference type="OrthoDB" id="9773047at2"/>
<dbReference type="STRING" id="287099.SAMN05660413_01585"/>
<keyword evidence="1" id="KW-0472">Membrane</keyword>
<dbReference type="InterPro" id="IPR050789">
    <property type="entry name" value="Diverse_Enzym_Activities"/>
</dbReference>
<feature type="domain" description="Beta-lactamase-related" evidence="2">
    <location>
        <begin position="88"/>
        <end position="356"/>
    </location>
</feature>
<evidence type="ECO:0000313" key="3">
    <source>
        <dbReference type="EMBL" id="SFN55550.1"/>
    </source>
</evidence>
<dbReference type="RefSeq" id="WP_093408038.1">
    <property type="nucleotide sequence ID" value="NZ_FOVL01000008.1"/>
</dbReference>
<evidence type="ECO:0000313" key="4">
    <source>
        <dbReference type="Proteomes" id="UP000199153"/>
    </source>
</evidence>
<dbReference type="Pfam" id="PF00144">
    <property type="entry name" value="Beta-lactamase"/>
    <property type="match status" value="1"/>
</dbReference>
<dbReference type="PANTHER" id="PTHR43283:SF7">
    <property type="entry name" value="BETA-LACTAMASE-RELATED DOMAIN-CONTAINING PROTEIN"/>
    <property type="match status" value="1"/>
</dbReference>
<dbReference type="EMBL" id="FOVL01000008">
    <property type="protein sequence ID" value="SFN55550.1"/>
    <property type="molecule type" value="Genomic_DNA"/>
</dbReference>
<dbReference type="InterPro" id="IPR012338">
    <property type="entry name" value="Beta-lactam/transpept-like"/>
</dbReference>
<keyword evidence="4" id="KW-1185">Reference proteome</keyword>
<dbReference type="SUPFAM" id="SSF56601">
    <property type="entry name" value="beta-lactamase/transpeptidase-like"/>
    <property type="match status" value="1"/>
</dbReference>
<evidence type="ECO:0000259" key="2">
    <source>
        <dbReference type="Pfam" id="PF00144"/>
    </source>
</evidence>
<keyword evidence="1" id="KW-0812">Transmembrane</keyword>
<dbReference type="PANTHER" id="PTHR43283">
    <property type="entry name" value="BETA-LACTAMASE-RELATED"/>
    <property type="match status" value="1"/>
</dbReference>
<gene>
    <name evidence="3" type="ORF">SAMN05660413_01585</name>
</gene>
<proteinExistence type="predicted"/>
<name>A0A1I4ZZI6_9FLAO</name>
<protein>
    <submittedName>
        <fullName evidence="3">CubicO group peptidase, beta-lactamase class C family</fullName>
    </submittedName>
</protein>
<dbReference type="InterPro" id="IPR001466">
    <property type="entry name" value="Beta-lactam-related"/>
</dbReference>
<reference evidence="3 4" key="1">
    <citation type="submission" date="2016-10" db="EMBL/GenBank/DDBJ databases">
        <authorList>
            <person name="de Groot N.N."/>
        </authorList>
    </citation>
    <scope>NUCLEOTIDE SEQUENCE [LARGE SCALE GENOMIC DNA]</scope>
    <source>
        <strain evidence="3 4">DSM 17794</strain>
    </source>
</reference>
<dbReference type="Gene3D" id="3.40.710.10">
    <property type="entry name" value="DD-peptidase/beta-lactamase superfamily"/>
    <property type="match status" value="1"/>
</dbReference>